<protein>
    <submittedName>
        <fullName evidence="1">YqeG family HAD IIIA-type phosphatase</fullName>
    </submittedName>
</protein>
<dbReference type="GO" id="GO:0008962">
    <property type="term" value="F:phosphatidylglycerophosphatase activity"/>
    <property type="evidence" value="ECO:0007669"/>
    <property type="project" value="InterPro"/>
</dbReference>
<evidence type="ECO:0000313" key="2">
    <source>
        <dbReference type="Proteomes" id="UP000466864"/>
    </source>
</evidence>
<evidence type="ECO:0000313" key="1">
    <source>
        <dbReference type="EMBL" id="MST81022.1"/>
    </source>
</evidence>
<organism evidence="1 2">
    <name type="scientific">Bilifractor porci</name>
    <dbReference type="NCBI Taxonomy" id="2606636"/>
    <lineage>
        <taxon>Bacteria</taxon>
        <taxon>Bacillati</taxon>
        <taxon>Bacillota</taxon>
        <taxon>Clostridia</taxon>
        <taxon>Lachnospirales</taxon>
        <taxon>Lachnospiraceae</taxon>
        <taxon>Bilifractor</taxon>
    </lineage>
</organism>
<dbReference type="SUPFAM" id="SSF56784">
    <property type="entry name" value="HAD-like"/>
    <property type="match status" value="1"/>
</dbReference>
<name>A0A7X2TMC6_9FIRM</name>
<gene>
    <name evidence="1" type="ORF">FYJ60_01545</name>
</gene>
<reference evidence="1 2" key="1">
    <citation type="submission" date="2019-08" db="EMBL/GenBank/DDBJ databases">
        <title>In-depth cultivation of the pig gut microbiome towards novel bacterial diversity and tailored functional studies.</title>
        <authorList>
            <person name="Wylensek D."/>
            <person name="Hitch T.C.A."/>
            <person name="Clavel T."/>
        </authorList>
    </citation>
    <scope>NUCLEOTIDE SEQUENCE [LARGE SCALE GENOMIC DNA]</scope>
    <source>
        <strain evidence="1 2">Oil+RF-744-WCA-WT-13</strain>
    </source>
</reference>
<sequence>MYRSEKESNRLGHLLSAFYPDERAESVYEIDFEAWYRKGFRGLEFDVDNTLVPHGAPADARSVELFRKLRGIGFRTCLISNNRRTRVEPFAEALGTEFISMANKPFTGGYRRGCAVLGTDERHTLFIGDQLFTDVWGARKAGIYTILVNPINPKEEIQIVLKRKLEKKVLDRYERDRRG</sequence>
<dbReference type="InterPro" id="IPR010021">
    <property type="entry name" value="PGPP1/Gep4"/>
</dbReference>
<proteinExistence type="predicted"/>
<dbReference type="InterPro" id="IPR023214">
    <property type="entry name" value="HAD_sf"/>
</dbReference>
<dbReference type="EMBL" id="VUMV01000001">
    <property type="protein sequence ID" value="MST81022.1"/>
    <property type="molecule type" value="Genomic_DNA"/>
</dbReference>
<dbReference type="NCBIfam" id="TIGR01668">
    <property type="entry name" value="YqeG_hyp_ppase"/>
    <property type="match status" value="1"/>
</dbReference>
<dbReference type="InterPro" id="IPR036412">
    <property type="entry name" value="HAD-like_sf"/>
</dbReference>
<keyword evidence="2" id="KW-1185">Reference proteome</keyword>
<dbReference type="Gene3D" id="3.40.50.1000">
    <property type="entry name" value="HAD superfamily/HAD-like"/>
    <property type="match status" value="1"/>
</dbReference>
<accession>A0A7X2TMC6</accession>
<dbReference type="Pfam" id="PF13242">
    <property type="entry name" value="Hydrolase_like"/>
    <property type="match status" value="1"/>
</dbReference>
<dbReference type="AlphaFoldDB" id="A0A7X2TMC6"/>
<dbReference type="Proteomes" id="UP000466864">
    <property type="component" value="Unassembled WGS sequence"/>
</dbReference>
<comment type="caution">
    <text evidence="1">The sequence shown here is derived from an EMBL/GenBank/DDBJ whole genome shotgun (WGS) entry which is preliminary data.</text>
</comment>